<name>A0A9P1NBH0_9PELO</name>
<evidence type="ECO:0000256" key="1">
    <source>
        <dbReference type="SAM" id="SignalP"/>
    </source>
</evidence>
<gene>
    <name evidence="2" type="ORF">CAMP_LOCUS17989</name>
</gene>
<sequence length="83" mass="9966">MSHAKIFLVLLQIVLLSTCCFALPVFSEVQSQDTNLHRFKRAFDRFDYNGYFGFVQLQDPPEWEKFRENRYLYKRSIPTVNNQ</sequence>
<evidence type="ECO:0000313" key="3">
    <source>
        <dbReference type="Proteomes" id="UP001152747"/>
    </source>
</evidence>
<feature type="signal peptide" evidence="1">
    <location>
        <begin position="1"/>
        <end position="22"/>
    </location>
</feature>
<keyword evidence="1" id="KW-0732">Signal</keyword>
<dbReference type="Proteomes" id="UP001152747">
    <property type="component" value="Unassembled WGS sequence"/>
</dbReference>
<comment type="caution">
    <text evidence="2">The sequence shown here is derived from an EMBL/GenBank/DDBJ whole genome shotgun (WGS) entry which is preliminary data.</text>
</comment>
<proteinExistence type="predicted"/>
<protein>
    <submittedName>
        <fullName evidence="2">Uncharacterized protein</fullName>
    </submittedName>
</protein>
<evidence type="ECO:0000313" key="2">
    <source>
        <dbReference type="EMBL" id="CAI5455352.1"/>
    </source>
</evidence>
<keyword evidence="3" id="KW-1185">Reference proteome</keyword>
<dbReference type="EMBL" id="CANHGI010000006">
    <property type="protein sequence ID" value="CAI5455352.1"/>
    <property type="molecule type" value="Genomic_DNA"/>
</dbReference>
<accession>A0A9P1NBH0</accession>
<reference evidence="2" key="1">
    <citation type="submission" date="2022-11" db="EMBL/GenBank/DDBJ databases">
        <authorList>
            <person name="Kikuchi T."/>
        </authorList>
    </citation>
    <scope>NUCLEOTIDE SEQUENCE</scope>
    <source>
        <strain evidence="2">PS1010</strain>
    </source>
</reference>
<organism evidence="2 3">
    <name type="scientific">Caenorhabditis angaria</name>
    <dbReference type="NCBI Taxonomy" id="860376"/>
    <lineage>
        <taxon>Eukaryota</taxon>
        <taxon>Metazoa</taxon>
        <taxon>Ecdysozoa</taxon>
        <taxon>Nematoda</taxon>
        <taxon>Chromadorea</taxon>
        <taxon>Rhabditida</taxon>
        <taxon>Rhabditina</taxon>
        <taxon>Rhabditomorpha</taxon>
        <taxon>Rhabditoidea</taxon>
        <taxon>Rhabditidae</taxon>
        <taxon>Peloderinae</taxon>
        <taxon>Caenorhabditis</taxon>
    </lineage>
</organism>
<dbReference type="AlphaFoldDB" id="A0A9P1NBH0"/>
<feature type="chain" id="PRO_5040115701" evidence="1">
    <location>
        <begin position="23"/>
        <end position="83"/>
    </location>
</feature>